<comment type="similarity">
    <text evidence="2">Belongs to the CYSTM1 family.</text>
</comment>
<dbReference type="PANTHER" id="PTHR31568">
    <property type="entry name" value="RCG49325, ISOFORM CRA_A"/>
    <property type="match status" value="1"/>
</dbReference>
<dbReference type="AlphaFoldDB" id="A0A0E0ALK0"/>
<dbReference type="EnsemblPlants" id="OGLUM07G18880.1">
    <property type="protein sequence ID" value="OGLUM07G18880.1"/>
    <property type="gene ID" value="OGLUM07G18880"/>
</dbReference>
<dbReference type="Pfam" id="PF12734">
    <property type="entry name" value="CYSTM"/>
    <property type="match status" value="1"/>
</dbReference>
<evidence type="ECO:0000256" key="5">
    <source>
        <dbReference type="ARBA" id="ARBA00023136"/>
    </source>
</evidence>
<evidence type="ECO:0000259" key="7">
    <source>
        <dbReference type="Pfam" id="PF12734"/>
    </source>
</evidence>
<evidence type="ECO:0000256" key="1">
    <source>
        <dbReference type="ARBA" id="ARBA00004167"/>
    </source>
</evidence>
<keyword evidence="5" id="KW-0472">Membrane</keyword>
<proteinExistence type="inferred from homology"/>
<dbReference type="eggNOG" id="ENOG502R55C">
    <property type="taxonomic scope" value="Eukaryota"/>
</dbReference>
<organism evidence="8">
    <name type="scientific">Oryza glumipatula</name>
    <dbReference type="NCBI Taxonomy" id="40148"/>
    <lineage>
        <taxon>Eukaryota</taxon>
        <taxon>Viridiplantae</taxon>
        <taxon>Streptophyta</taxon>
        <taxon>Embryophyta</taxon>
        <taxon>Tracheophyta</taxon>
        <taxon>Spermatophyta</taxon>
        <taxon>Magnoliopsida</taxon>
        <taxon>Liliopsida</taxon>
        <taxon>Poales</taxon>
        <taxon>Poaceae</taxon>
        <taxon>BOP clade</taxon>
        <taxon>Oryzoideae</taxon>
        <taxon>Oryzeae</taxon>
        <taxon>Oryzinae</taxon>
        <taxon>Oryza</taxon>
    </lineage>
</organism>
<evidence type="ECO:0000313" key="9">
    <source>
        <dbReference type="Proteomes" id="UP000026961"/>
    </source>
</evidence>
<dbReference type="STRING" id="40148.A0A0E0ALK0"/>
<keyword evidence="3" id="KW-0812">Transmembrane</keyword>
<sequence length="89" mass="9375">MSYYGQQPAPVTAYPPPAMAPLQQPTGQAPYTAPPQGNYAPPPPPGYPGNFDVGMNPPQPAQTHSRGDKAFLEGCCAALCCCCLLDMCF</sequence>
<dbReference type="Proteomes" id="UP000026961">
    <property type="component" value="Chromosome 7"/>
</dbReference>
<dbReference type="HOGENOM" id="CLU_128451_2_1_1"/>
<keyword evidence="9" id="KW-1185">Reference proteome</keyword>
<reference evidence="8" key="2">
    <citation type="submission" date="2018-05" db="EMBL/GenBank/DDBJ databases">
        <title>OgluRS3 (Oryza glumaepatula Reference Sequence Version 3).</title>
        <authorList>
            <person name="Zhang J."/>
            <person name="Kudrna D."/>
            <person name="Lee S."/>
            <person name="Talag J."/>
            <person name="Welchert J."/>
            <person name="Wing R.A."/>
        </authorList>
    </citation>
    <scope>NUCLEOTIDE SEQUENCE [LARGE SCALE GENOMIC DNA]</scope>
</reference>
<feature type="domain" description="Cysteine-rich transmembrane" evidence="7">
    <location>
        <begin position="59"/>
        <end position="89"/>
    </location>
</feature>
<dbReference type="InterPro" id="IPR028144">
    <property type="entry name" value="CYSTM_dom"/>
</dbReference>
<evidence type="ECO:0000256" key="2">
    <source>
        <dbReference type="ARBA" id="ARBA00009444"/>
    </source>
</evidence>
<reference evidence="8" key="1">
    <citation type="submission" date="2015-04" db="UniProtKB">
        <authorList>
            <consortium name="EnsemblPlants"/>
        </authorList>
    </citation>
    <scope>IDENTIFICATION</scope>
</reference>
<protein>
    <recommendedName>
        <fullName evidence="7">Cysteine-rich transmembrane domain-containing protein</fullName>
    </recommendedName>
</protein>
<dbReference type="Gramene" id="OGLUM07G18880.1">
    <property type="protein sequence ID" value="OGLUM07G18880.1"/>
    <property type="gene ID" value="OGLUM07G18880"/>
</dbReference>
<evidence type="ECO:0000256" key="3">
    <source>
        <dbReference type="ARBA" id="ARBA00022692"/>
    </source>
</evidence>
<accession>A0A0E0ALK0</accession>
<evidence type="ECO:0000256" key="6">
    <source>
        <dbReference type="SAM" id="MobiDB-lite"/>
    </source>
</evidence>
<name>A0A0E0ALK0_9ORYZ</name>
<dbReference type="PANTHER" id="PTHR31568:SF99">
    <property type="entry name" value="OS07G0567900 PROTEIN"/>
    <property type="match status" value="1"/>
</dbReference>
<evidence type="ECO:0000256" key="4">
    <source>
        <dbReference type="ARBA" id="ARBA00022989"/>
    </source>
</evidence>
<comment type="subcellular location">
    <subcellularLocation>
        <location evidence="1">Membrane</location>
        <topology evidence="1">Single-pass membrane protein</topology>
    </subcellularLocation>
</comment>
<feature type="region of interest" description="Disordered" evidence="6">
    <location>
        <begin position="14"/>
        <end position="64"/>
    </location>
</feature>
<dbReference type="GO" id="GO:0005886">
    <property type="term" value="C:plasma membrane"/>
    <property type="evidence" value="ECO:0007669"/>
    <property type="project" value="InterPro"/>
</dbReference>
<keyword evidence="4" id="KW-1133">Transmembrane helix</keyword>
<dbReference type="InterPro" id="IPR044850">
    <property type="entry name" value="WIH1-like"/>
</dbReference>
<evidence type="ECO:0000313" key="8">
    <source>
        <dbReference type="EnsemblPlants" id="OGLUM07G18880.1"/>
    </source>
</evidence>